<dbReference type="Proteomes" id="UP000252023">
    <property type="component" value="Chromosome"/>
</dbReference>
<reference evidence="7" key="1">
    <citation type="submission" date="2018-07" db="EMBL/GenBank/DDBJ databases">
        <title>Genome sequencing of Paracoccus sp. SC2-6.</title>
        <authorList>
            <person name="Heo J."/>
            <person name="Kim S.-J."/>
            <person name="Kwon S.-W."/>
        </authorList>
    </citation>
    <scope>NUCLEOTIDE SEQUENCE [LARGE SCALE GENOMIC DNA]</scope>
    <source>
        <strain evidence="7">SC2-6</strain>
    </source>
</reference>
<dbReference type="InterPro" id="IPR050807">
    <property type="entry name" value="TransReg_Diox_bact_type"/>
</dbReference>
<dbReference type="KEGG" id="pars:DRW48_04355"/>
<gene>
    <name evidence="6" type="ORF">DRW48_04355</name>
</gene>
<dbReference type="GO" id="GO:0003700">
    <property type="term" value="F:DNA-binding transcription factor activity"/>
    <property type="evidence" value="ECO:0007669"/>
    <property type="project" value="TreeGrafter"/>
</dbReference>
<protein>
    <submittedName>
        <fullName evidence="6">XRE family transcriptional regulator</fullName>
    </submittedName>
</protein>
<dbReference type="GO" id="GO:0005829">
    <property type="term" value="C:cytosol"/>
    <property type="evidence" value="ECO:0007669"/>
    <property type="project" value="TreeGrafter"/>
</dbReference>
<evidence type="ECO:0000256" key="3">
    <source>
        <dbReference type="ARBA" id="ARBA00023125"/>
    </source>
</evidence>
<dbReference type="Pfam" id="PF09856">
    <property type="entry name" value="ScfRs"/>
    <property type="match status" value="1"/>
</dbReference>
<organism evidence="6 7">
    <name type="scientific">Paracoccus suum</name>
    <dbReference type="NCBI Taxonomy" id="2259340"/>
    <lineage>
        <taxon>Bacteria</taxon>
        <taxon>Pseudomonadati</taxon>
        <taxon>Pseudomonadota</taxon>
        <taxon>Alphaproteobacteria</taxon>
        <taxon>Rhodobacterales</taxon>
        <taxon>Paracoccaceae</taxon>
        <taxon>Paracoccus</taxon>
    </lineage>
</organism>
<dbReference type="PIRSF" id="PIRSF019251">
    <property type="entry name" value="Rv0465c"/>
    <property type="match status" value="1"/>
</dbReference>
<dbReference type="Gene3D" id="1.10.260.40">
    <property type="entry name" value="lambda repressor-like DNA-binding domains"/>
    <property type="match status" value="1"/>
</dbReference>
<dbReference type="SMART" id="SM00530">
    <property type="entry name" value="HTH_XRE"/>
    <property type="match status" value="1"/>
</dbReference>
<comment type="similarity">
    <text evidence="1">Belongs to the short-chain fatty acyl-CoA assimilation regulator (ScfR) family.</text>
</comment>
<dbReference type="OrthoDB" id="1123084at2"/>
<dbReference type="RefSeq" id="WP_114075344.1">
    <property type="nucleotide sequence ID" value="NZ_CP030918.1"/>
</dbReference>
<dbReference type="AlphaFoldDB" id="A0A344PI20"/>
<sequence length="467" mass="50943">MGATKAFLGGRLRQLREGQGLTQAALAQRLGISPSYLNQLERNQRPLTAQVLARLNATLGTDLQPFSAEGDTRLLAELREAFVGDPSVGAASLADLVTTSPAIAQRIVALHRAAREAEDRATAIAIGHGADLPPPTAYEEVRDFIYDHRNYFPTLDAQAERMSADSPLPEPLSVPGLAARLQSRHGITLRRQKNAPALRQFDRDRRELTLLANLTEGQIAFQLAVQIALIEGAEAIDEVLASARFSGETAAKLARIGLAHYYAGAVLMPYGAFRRMAEEVGYDIDRLGRAFGCGFEATCHRLSTLQRPDARGVPFFFLRVDRAGNISKRQSATDFHFSKIGGSCPLWRVHAAFDHPGEILTQIAEMPDGRRYFWVTRSIISPSRHYGAIRKTFALAIGCDVAHAGRLVYARGLDLNSHDPAVVTPIGPACKTCVRENCPQRAFPMVARPLAVDPDSTRFAPYSATPA</sequence>
<evidence type="ECO:0000256" key="2">
    <source>
        <dbReference type="ARBA" id="ARBA00023015"/>
    </source>
</evidence>
<keyword evidence="4" id="KW-0804">Transcription</keyword>
<dbReference type="PANTHER" id="PTHR46797:SF23">
    <property type="entry name" value="HTH-TYPE TRANSCRIPTIONAL REGULATOR SUTR"/>
    <property type="match status" value="1"/>
</dbReference>
<dbReference type="GO" id="GO:0003677">
    <property type="term" value="F:DNA binding"/>
    <property type="evidence" value="ECO:0007669"/>
    <property type="project" value="UniProtKB-KW"/>
</dbReference>
<evidence type="ECO:0000313" key="6">
    <source>
        <dbReference type="EMBL" id="AXC49025.1"/>
    </source>
</evidence>
<evidence type="ECO:0000256" key="4">
    <source>
        <dbReference type="ARBA" id="ARBA00023163"/>
    </source>
</evidence>
<evidence type="ECO:0000259" key="5">
    <source>
        <dbReference type="PROSITE" id="PS50943"/>
    </source>
</evidence>
<proteinExistence type="inferred from homology"/>
<keyword evidence="2" id="KW-0805">Transcription regulation</keyword>
<evidence type="ECO:0000313" key="7">
    <source>
        <dbReference type="Proteomes" id="UP000252023"/>
    </source>
</evidence>
<dbReference type="Pfam" id="PF06114">
    <property type="entry name" value="Peptidase_M78"/>
    <property type="match status" value="1"/>
</dbReference>
<dbReference type="Pfam" id="PF01381">
    <property type="entry name" value="HTH_3"/>
    <property type="match status" value="1"/>
</dbReference>
<dbReference type="InterPro" id="IPR026281">
    <property type="entry name" value="HTH_RamB"/>
</dbReference>
<dbReference type="EMBL" id="CP030918">
    <property type="protein sequence ID" value="AXC49025.1"/>
    <property type="molecule type" value="Genomic_DNA"/>
</dbReference>
<dbReference type="InterPro" id="IPR018653">
    <property type="entry name" value="ScfR_C"/>
</dbReference>
<keyword evidence="3" id="KW-0238">DNA-binding</keyword>
<dbReference type="SUPFAM" id="SSF47413">
    <property type="entry name" value="lambda repressor-like DNA-binding domains"/>
    <property type="match status" value="1"/>
</dbReference>
<name>A0A344PI20_9RHOB</name>
<dbReference type="CDD" id="cd00093">
    <property type="entry name" value="HTH_XRE"/>
    <property type="match status" value="1"/>
</dbReference>
<evidence type="ECO:0000256" key="1">
    <source>
        <dbReference type="ARBA" id="ARBA00007227"/>
    </source>
</evidence>
<dbReference type="PANTHER" id="PTHR46797">
    <property type="entry name" value="HTH-TYPE TRANSCRIPTIONAL REGULATOR"/>
    <property type="match status" value="1"/>
</dbReference>
<keyword evidence="7" id="KW-1185">Reference proteome</keyword>
<dbReference type="PROSITE" id="PS50943">
    <property type="entry name" value="HTH_CROC1"/>
    <property type="match status" value="1"/>
</dbReference>
<feature type="domain" description="HTH cro/C1-type" evidence="5">
    <location>
        <begin position="12"/>
        <end position="66"/>
    </location>
</feature>
<dbReference type="InterPro" id="IPR010359">
    <property type="entry name" value="IrrE_HExxH"/>
</dbReference>
<dbReference type="InterPro" id="IPR010982">
    <property type="entry name" value="Lambda_DNA-bd_dom_sf"/>
</dbReference>
<accession>A0A344PI20</accession>
<dbReference type="InterPro" id="IPR001387">
    <property type="entry name" value="Cro/C1-type_HTH"/>
</dbReference>